<dbReference type="PIRSF" id="PIRSF006816">
    <property type="entry name" value="Cyc3_hyd_g"/>
    <property type="match status" value="1"/>
</dbReference>
<reference evidence="3 4" key="1">
    <citation type="submission" date="2017-06" db="EMBL/GenBank/DDBJ databases">
        <title>Genome sequencing of cyanobaciteial culture collection at National Institute for Environmental Studies (NIES).</title>
        <authorList>
            <person name="Hirose Y."/>
            <person name="Shimura Y."/>
            <person name="Fujisawa T."/>
            <person name="Nakamura Y."/>
            <person name="Kawachi M."/>
        </authorList>
    </citation>
    <scope>NUCLEOTIDE SEQUENCE [LARGE SCALE GENOMIC DNA]</scope>
    <source>
        <strain evidence="3 4">NIES-2135</strain>
    </source>
</reference>
<dbReference type="PROSITE" id="PS51384">
    <property type="entry name" value="FAD_FR"/>
    <property type="match status" value="1"/>
</dbReference>
<dbReference type="SUPFAM" id="SSF52343">
    <property type="entry name" value="Ferredoxin reductase-like, C-terminal NADP-linked domain"/>
    <property type="match status" value="1"/>
</dbReference>
<comment type="cofactor">
    <cofactor evidence="1">
        <name>[2Fe-2S] cluster</name>
        <dbReference type="ChEBI" id="CHEBI:190135"/>
    </cofactor>
    <text evidence="1">Binds 1 [2Fe-2S] cluster per subunit.</text>
</comment>
<dbReference type="GO" id="GO:0006221">
    <property type="term" value="P:pyrimidine nucleotide biosynthetic process"/>
    <property type="evidence" value="ECO:0007669"/>
    <property type="project" value="InterPro"/>
</dbReference>
<keyword evidence="1" id="KW-0001">2Fe-2S</keyword>
<feature type="binding site" evidence="1">
    <location>
        <position position="240"/>
    </location>
    <ligand>
        <name>[2Fe-2S] cluster</name>
        <dbReference type="ChEBI" id="CHEBI:190135"/>
    </ligand>
</feature>
<dbReference type="Pfam" id="PF10418">
    <property type="entry name" value="DHODB_Fe-S_bind"/>
    <property type="match status" value="1"/>
</dbReference>
<dbReference type="SUPFAM" id="SSF63380">
    <property type="entry name" value="Riboflavin synthase domain-like"/>
    <property type="match status" value="1"/>
</dbReference>
<sequence>MILEPMQPHIYRVRQTRKETHDTFTMELEPAQGNQPFYFAPGQFNMLYAFGTGECAISISGNPTEPNKLLHTTRIVGNVTTALSKLRPGDSMGIRGPFGKGWDLQAAEGNDVVFVAGGIGLAPLRPAIAYVLANRAKYGKVVILIGTRTPQDILFRHDLKQWRSRLDLEVFVTVDRAEPGWQGNVGVVTALIRRAPFDRLNTVAMICGPEIMMQFTVMELLKRGVSPESIYITMERNMKCAIGFCGHCQLGPTFICKNGPVFRYDHIKFWFDQREF</sequence>
<dbReference type="InterPro" id="IPR019480">
    <property type="entry name" value="Dihydroorotate_DH_Fe-S-bd"/>
</dbReference>
<keyword evidence="1" id="KW-0411">Iron-sulfur</keyword>
<dbReference type="GO" id="GO:0016491">
    <property type="term" value="F:oxidoreductase activity"/>
    <property type="evidence" value="ECO:0007669"/>
    <property type="project" value="InterPro"/>
</dbReference>
<keyword evidence="1" id="KW-0479">Metal-binding</keyword>
<dbReference type="InterPro" id="IPR039261">
    <property type="entry name" value="FNR_nucleotide-bd"/>
</dbReference>
<keyword evidence="1" id="KW-0408">Iron</keyword>
<keyword evidence="4" id="KW-1185">Reference proteome</keyword>
<accession>A0A1Z4JQU3</accession>
<dbReference type="SMR" id="A0A1Z4JQU3"/>
<dbReference type="Gene3D" id="3.40.50.80">
    <property type="entry name" value="Nucleotide-binding domain of ferredoxin-NADP reductase (FNR) module"/>
    <property type="match status" value="1"/>
</dbReference>
<dbReference type="GO" id="GO:0051537">
    <property type="term" value="F:2 iron, 2 sulfur cluster binding"/>
    <property type="evidence" value="ECO:0007669"/>
    <property type="project" value="UniProtKB-KW"/>
</dbReference>
<feature type="domain" description="FAD-binding FR-type" evidence="2">
    <location>
        <begin position="6"/>
        <end position="104"/>
    </location>
</feature>
<feature type="binding site" evidence="1">
    <location>
        <position position="256"/>
    </location>
    <ligand>
        <name>[2Fe-2S] cluster</name>
        <dbReference type="ChEBI" id="CHEBI:190135"/>
    </ligand>
</feature>
<dbReference type="InterPro" id="IPR017938">
    <property type="entry name" value="Riboflavin_synthase-like_b-brl"/>
</dbReference>
<dbReference type="GO" id="GO:0046872">
    <property type="term" value="F:metal ion binding"/>
    <property type="evidence" value="ECO:0007669"/>
    <property type="project" value="UniProtKB-KW"/>
</dbReference>
<name>A0A1Z4JQU3_LEPBY</name>
<evidence type="ECO:0000256" key="1">
    <source>
        <dbReference type="PIRSR" id="PIRSR006816-2"/>
    </source>
</evidence>
<dbReference type="Pfam" id="PF00175">
    <property type="entry name" value="NAD_binding_1"/>
    <property type="match status" value="1"/>
</dbReference>
<evidence type="ECO:0000313" key="4">
    <source>
        <dbReference type="Proteomes" id="UP000217895"/>
    </source>
</evidence>
<dbReference type="CDD" id="cd06221">
    <property type="entry name" value="sulfite_reductase_like"/>
    <property type="match status" value="1"/>
</dbReference>
<feature type="binding site" evidence="1">
    <location>
        <position position="245"/>
    </location>
    <ligand>
        <name>[2Fe-2S] cluster</name>
        <dbReference type="ChEBI" id="CHEBI:190135"/>
    </ligand>
</feature>
<protein>
    <submittedName>
        <fullName evidence="3">Oxidoreductase FAD/NAD(P)-binding domain-containing protein</fullName>
    </submittedName>
</protein>
<dbReference type="InterPro" id="IPR017927">
    <property type="entry name" value="FAD-bd_FR_type"/>
</dbReference>
<dbReference type="InterPro" id="IPR050353">
    <property type="entry name" value="PyrK_electron_transfer"/>
</dbReference>
<dbReference type="PANTHER" id="PTHR43513">
    <property type="entry name" value="DIHYDROOROTATE DEHYDROGENASE B (NAD(+)), ELECTRON TRANSFER SUBUNIT"/>
    <property type="match status" value="1"/>
</dbReference>
<dbReference type="InterPro" id="IPR012165">
    <property type="entry name" value="Cyt_c3_hydrogenase_gsu"/>
</dbReference>
<organism evidence="3 4">
    <name type="scientific">Leptolyngbya boryana NIES-2135</name>
    <dbReference type="NCBI Taxonomy" id="1973484"/>
    <lineage>
        <taxon>Bacteria</taxon>
        <taxon>Bacillati</taxon>
        <taxon>Cyanobacteriota</taxon>
        <taxon>Cyanophyceae</taxon>
        <taxon>Leptolyngbyales</taxon>
        <taxon>Leptolyngbyaceae</taxon>
        <taxon>Leptolyngbya group</taxon>
        <taxon>Leptolyngbya</taxon>
    </lineage>
</organism>
<evidence type="ECO:0000259" key="2">
    <source>
        <dbReference type="PROSITE" id="PS51384"/>
    </source>
</evidence>
<dbReference type="EMBL" id="AP018203">
    <property type="protein sequence ID" value="BAY59018.1"/>
    <property type="molecule type" value="Genomic_DNA"/>
</dbReference>
<dbReference type="AlphaFoldDB" id="A0A1Z4JQU3"/>
<feature type="binding site" evidence="1">
    <location>
        <position position="248"/>
    </location>
    <ligand>
        <name>[2Fe-2S] cluster</name>
        <dbReference type="ChEBI" id="CHEBI:190135"/>
    </ligand>
</feature>
<dbReference type="Proteomes" id="UP000217895">
    <property type="component" value="Chromosome"/>
</dbReference>
<dbReference type="InterPro" id="IPR001433">
    <property type="entry name" value="OxRdtase_FAD/NAD-bd"/>
</dbReference>
<proteinExistence type="predicted"/>
<dbReference type="Gene3D" id="2.40.30.10">
    <property type="entry name" value="Translation factors"/>
    <property type="match status" value="1"/>
</dbReference>
<evidence type="ECO:0000313" key="3">
    <source>
        <dbReference type="EMBL" id="BAY59018.1"/>
    </source>
</evidence>
<dbReference type="PANTHER" id="PTHR43513:SF1">
    <property type="entry name" value="ANAEROBIC SULFITE REDUCTASE SUBUNIT B"/>
    <property type="match status" value="1"/>
</dbReference>
<dbReference type="GO" id="GO:0050660">
    <property type="term" value="F:flavin adenine dinucleotide binding"/>
    <property type="evidence" value="ECO:0007669"/>
    <property type="project" value="InterPro"/>
</dbReference>
<gene>
    <name evidence="3" type="ORF">NIES2135_58940</name>
</gene>
<dbReference type="PRINTS" id="PR00406">
    <property type="entry name" value="CYTB5RDTASE"/>
</dbReference>